<comment type="caution">
    <text evidence="2">The sequence shown here is derived from an EMBL/GenBank/DDBJ whole genome shotgun (WGS) entry which is preliminary data.</text>
</comment>
<dbReference type="EMBL" id="AYKW01000005">
    <property type="protein sequence ID" value="PIL34320.1"/>
    <property type="molecule type" value="Genomic_DNA"/>
</dbReference>
<gene>
    <name evidence="2" type="ORF">GSI_03095</name>
</gene>
<organism evidence="2 3">
    <name type="scientific">Ganoderma sinense ZZ0214-1</name>
    <dbReference type="NCBI Taxonomy" id="1077348"/>
    <lineage>
        <taxon>Eukaryota</taxon>
        <taxon>Fungi</taxon>
        <taxon>Dikarya</taxon>
        <taxon>Basidiomycota</taxon>
        <taxon>Agaricomycotina</taxon>
        <taxon>Agaricomycetes</taxon>
        <taxon>Polyporales</taxon>
        <taxon>Polyporaceae</taxon>
        <taxon>Ganoderma</taxon>
    </lineage>
</organism>
<dbReference type="AlphaFoldDB" id="A0A2G8SKP3"/>
<feature type="region of interest" description="Disordered" evidence="1">
    <location>
        <begin position="144"/>
        <end position="165"/>
    </location>
</feature>
<name>A0A2G8SKP3_9APHY</name>
<feature type="compositionally biased region" description="Basic and acidic residues" evidence="1">
    <location>
        <begin position="186"/>
        <end position="221"/>
    </location>
</feature>
<accession>A0A2G8SKP3</accession>
<feature type="region of interest" description="Disordered" evidence="1">
    <location>
        <begin position="186"/>
        <end position="231"/>
    </location>
</feature>
<keyword evidence="3" id="KW-1185">Reference proteome</keyword>
<sequence length="231" mass="24649">MPLKREHSVPSQDTTPARKVPRLTSAHIPSSPQPRPCSPTLVSPTETEHVPTPPSSMLVYAPQPVSHSLSLRGLDPAQLASRLEALTERYERGVDEVENDVICLRRQVSLARRHLETTPSFDEGEDKGSATPGVALYLGRSGSGTAYEEQATDGVDKDDGPQVSEDGELVSTLCMGVAIGVLVTRGGDDMEKGLVESDRGGGEKRHVEGERGQEPDADSDKGSTTGDGGRR</sequence>
<evidence type="ECO:0000313" key="3">
    <source>
        <dbReference type="Proteomes" id="UP000230002"/>
    </source>
</evidence>
<evidence type="ECO:0000256" key="1">
    <source>
        <dbReference type="SAM" id="MobiDB-lite"/>
    </source>
</evidence>
<evidence type="ECO:0000313" key="2">
    <source>
        <dbReference type="EMBL" id="PIL34320.1"/>
    </source>
</evidence>
<dbReference type="Proteomes" id="UP000230002">
    <property type="component" value="Unassembled WGS sequence"/>
</dbReference>
<feature type="region of interest" description="Disordered" evidence="1">
    <location>
        <begin position="1"/>
        <end position="58"/>
    </location>
</feature>
<protein>
    <submittedName>
        <fullName evidence="2">Uncharacterized protein</fullName>
    </submittedName>
</protein>
<proteinExistence type="predicted"/>
<reference evidence="2 3" key="1">
    <citation type="journal article" date="2015" name="Sci. Rep.">
        <title>Chromosome-level genome map provides insights into diverse defense mechanisms in the medicinal fungus Ganoderma sinense.</title>
        <authorList>
            <person name="Zhu Y."/>
            <person name="Xu J."/>
            <person name="Sun C."/>
            <person name="Zhou S."/>
            <person name="Xu H."/>
            <person name="Nelson D.R."/>
            <person name="Qian J."/>
            <person name="Song J."/>
            <person name="Luo H."/>
            <person name="Xiang L."/>
            <person name="Li Y."/>
            <person name="Xu Z."/>
            <person name="Ji A."/>
            <person name="Wang L."/>
            <person name="Lu S."/>
            <person name="Hayward A."/>
            <person name="Sun W."/>
            <person name="Li X."/>
            <person name="Schwartz D.C."/>
            <person name="Wang Y."/>
            <person name="Chen S."/>
        </authorList>
    </citation>
    <scope>NUCLEOTIDE SEQUENCE [LARGE SCALE GENOMIC DNA]</scope>
    <source>
        <strain evidence="2 3">ZZ0214-1</strain>
    </source>
</reference>